<dbReference type="RefSeq" id="WP_184011534.1">
    <property type="nucleotide sequence ID" value="NZ_JACIJS010000006.1"/>
</dbReference>
<dbReference type="CDD" id="cd18793">
    <property type="entry name" value="SF2_C_SNF"/>
    <property type="match status" value="1"/>
</dbReference>
<dbReference type="Gene3D" id="3.40.50.300">
    <property type="entry name" value="P-loop containing nucleotide triphosphate hydrolases"/>
    <property type="match status" value="1"/>
</dbReference>
<protein>
    <submittedName>
        <fullName evidence="4">SNF2 family DNA or RNA helicase</fullName>
    </submittedName>
</protein>
<dbReference type="PROSITE" id="PS51194">
    <property type="entry name" value="HELICASE_CTER"/>
    <property type="match status" value="1"/>
</dbReference>
<dbReference type="InterPro" id="IPR049730">
    <property type="entry name" value="SNF2/RAD54-like_C"/>
</dbReference>
<comment type="caution">
    <text evidence="4">The sequence shown here is derived from an EMBL/GenBank/DDBJ whole genome shotgun (WGS) entry which is preliminary data.</text>
</comment>
<evidence type="ECO:0000313" key="4">
    <source>
        <dbReference type="EMBL" id="MBB5516168.1"/>
    </source>
</evidence>
<sequence length="977" mass="108482">MTDRFKTEITQYGAKVSLWRSKLIGSRAIEVRDWNSTESSLRPGLARILRLMHEGRASVSNDGLAVLIPNDQAVSLDASFSDLLGFPPVATASCHLDAHGRIDQPETRIAEKWRDSDFNIVRPKRQGAFVRYGGQDWRLTPQVYDLLNAVAGFNASEGQDALIRIRAWGPVQAALRVVTGETIEADQYLSGLTIYQAGSFALDIEQTVDGPNFLPVLMAREKRQKDLDETNAPEDGELVDETDDLRDENTDALLPQELQDDFARRRFVADRSVSSAYVVGRSQFIVLESSLQAALKVVQEKRGAPETERRRFIKNPRVYLATALNDDPSAANIFVETKQYSDRVTGLKLWDPADLPWLAKFKTAWLPEGVPIVLEGEEILLTEPPESLAERVLQAKSFGQETVNVDGREINVSALEQALEAFTLRPPKGKTADGEKPDVSQLSRDVLDIEDNIEEAAFVVAMSPRKSKVGYDLGLDSRVLSSPKTHQVDGIQWLWDAWTSGWPGVLLADDMGLGKTYQTLVFLAWRRAEIAARSKSKSPILVVAPTALLKTWIAEAELHLAPDVLGERVEAFGSGLQGLKAPKGPGWSPENALDVASLRQAGWILTTYETLATYHRAFARVGYDVAVFDEMQRVKSPTTLNTHAAKAISADFVLGLTGTPVENRLEDLWCIMDRIAPGLLGDLRRFSKDYSDAEEKKLTQLKVKLEDSSAAPPVMKRRMKEDILDGLPAQEIRTYQAAMPDIQANAYAHTVSAVDSLGANRATMLEAIHRFRGISMHPKLDADIPFGDPAAFENWANQSARVRLALEILDNIREKREKALLFVEYKAVQRTIAAGLTAKYQLSSEPMIINGDVPGHRRQPIVAEFQELPPGFNVMILSPRAAGVGLTITAANHVIHLSRWWNPAVEDQCNDRVYRIGQDKPVTVHVPLALHPSYQETSFDLKLDQLLQRKRTLSHNLLAPPESRSDVIELFSGVVSK</sequence>
<dbReference type="Proteomes" id="UP000553766">
    <property type="component" value="Unassembled WGS sequence"/>
</dbReference>
<dbReference type="InterPro" id="IPR001650">
    <property type="entry name" value="Helicase_C-like"/>
</dbReference>
<keyword evidence="1" id="KW-0378">Hydrolase</keyword>
<reference evidence="4 5" key="1">
    <citation type="submission" date="2020-08" db="EMBL/GenBank/DDBJ databases">
        <title>Genomic Encyclopedia of Type Strains, Phase IV (KMG-IV): sequencing the most valuable type-strain genomes for metagenomic binning, comparative biology and taxonomic classification.</title>
        <authorList>
            <person name="Goeker M."/>
        </authorList>
    </citation>
    <scope>NUCLEOTIDE SEQUENCE [LARGE SCALE GENOMIC DNA]</scope>
    <source>
        <strain evidence="4 5">DSM 103377</strain>
    </source>
</reference>
<dbReference type="InterPro" id="IPR038718">
    <property type="entry name" value="SNF2-like_sf"/>
</dbReference>
<evidence type="ECO:0000259" key="3">
    <source>
        <dbReference type="PROSITE" id="PS51194"/>
    </source>
</evidence>
<dbReference type="SUPFAM" id="SSF52540">
    <property type="entry name" value="P-loop containing nucleoside triphosphate hydrolases"/>
    <property type="match status" value="2"/>
</dbReference>
<dbReference type="InterPro" id="IPR027417">
    <property type="entry name" value="P-loop_NTPase"/>
</dbReference>
<keyword evidence="4" id="KW-0067">ATP-binding</keyword>
<keyword evidence="4" id="KW-0547">Nucleotide-binding</keyword>
<organism evidence="4 5">
    <name type="scientific">Rubricella aquisinus</name>
    <dbReference type="NCBI Taxonomy" id="2028108"/>
    <lineage>
        <taxon>Bacteria</taxon>
        <taxon>Pseudomonadati</taxon>
        <taxon>Pseudomonadota</taxon>
        <taxon>Alphaproteobacteria</taxon>
        <taxon>Rhodobacterales</taxon>
        <taxon>Paracoccaceae</taxon>
        <taxon>Rubricella</taxon>
    </lineage>
</organism>
<keyword evidence="4" id="KW-0347">Helicase</keyword>
<dbReference type="PROSITE" id="PS51192">
    <property type="entry name" value="HELICASE_ATP_BIND_1"/>
    <property type="match status" value="1"/>
</dbReference>
<evidence type="ECO:0000259" key="2">
    <source>
        <dbReference type="PROSITE" id="PS51192"/>
    </source>
</evidence>
<dbReference type="EMBL" id="JACIJS010000006">
    <property type="protein sequence ID" value="MBB5516168.1"/>
    <property type="molecule type" value="Genomic_DNA"/>
</dbReference>
<dbReference type="SMART" id="SM00490">
    <property type="entry name" value="HELICc"/>
    <property type="match status" value="1"/>
</dbReference>
<accession>A0A840WM56</accession>
<dbReference type="Pfam" id="PF00271">
    <property type="entry name" value="Helicase_C"/>
    <property type="match status" value="1"/>
</dbReference>
<dbReference type="Pfam" id="PF00176">
    <property type="entry name" value="SNF2-rel_dom"/>
    <property type="match status" value="1"/>
</dbReference>
<dbReference type="GO" id="GO:0016787">
    <property type="term" value="F:hydrolase activity"/>
    <property type="evidence" value="ECO:0007669"/>
    <property type="project" value="UniProtKB-KW"/>
</dbReference>
<name>A0A840WM56_9RHOB</name>
<dbReference type="SMART" id="SM00487">
    <property type="entry name" value="DEXDc"/>
    <property type="match status" value="1"/>
</dbReference>
<feature type="domain" description="Helicase C-terminal" evidence="3">
    <location>
        <begin position="804"/>
        <end position="965"/>
    </location>
</feature>
<dbReference type="GO" id="GO:0004386">
    <property type="term" value="F:helicase activity"/>
    <property type="evidence" value="ECO:0007669"/>
    <property type="project" value="UniProtKB-KW"/>
</dbReference>
<feature type="domain" description="Helicase ATP-binding" evidence="2">
    <location>
        <begin position="496"/>
        <end position="678"/>
    </location>
</feature>
<gene>
    <name evidence="4" type="ORF">FHS89_002194</name>
</gene>
<evidence type="ECO:0000256" key="1">
    <source>
        <dbReference type="ARBA" id="ARBA00022801"/>
    </source>
</evidence>
<keyword evidence="5" id="KW-1185">Reference proteome</keyword>
<dbReference type="AlphaFoldDB" id="A0A840WM56"/>
<dbReference type="CDD" id="cd17919">
    <property type="entry name" value="DEXHc_Snf"/>
    <property type="match status" value="1"/>
</dbReference>
<dbReference type="PANTHER" id="PTHR45629:SF7">
    <property type="entry name" value="DNA EXCISION REPAIR PROTEIN ERCC-6-RELATED"/>
    <property type="match status" value="1"/>
</dbReference>
<dbReference type="Gene3D" id="3.40.50.10810">
    <property type="entry name" value="Tandem AAA-ATPase domain"/>
    <property type="match status" value="1"/>
</dbReference>
<proteinExistence type="predicted"/>
<dbReference type="PANTHER" id="PTHR45629">
    <property type="entry name" value="SNF2/RAD54 FAMILY MEMBER"/>
    <property type="match status" value="1"/>
</dbReference>
<evidence type="ECO:0000313" key="5">
    <source>
        <dbReference type="Proteomes" id="UP000553766"/>
    </source>
</evidence>
<dbReference type="InterPro" id="IPR000330">
    <property type="entry name" value="SNF2_N"/>
</dbReference>
<dbReference type="GO" id="GO:0005524">
    <property type="term" value="F:ATP binding"/>
    <property type="evidence" value="ECO:0007669"/>
    <property type="project" value="InterPro"/>
</dbReference>
<dbReference type="InterPro" id="IPR014001">
    <property type="entry name" value="Helicase_ATP-bd"/>
</dbReference>
<dbReference type="InterPro" id="IPR050496">
    <property type="entry name" value="SNF2_RAD54_helicase_repair"/>
</dbReference>